<evidence type="ECO:0000259" key="4">
    <source>
        <dbReference type="PROSITE" id="PS50192"/>
    </source>
</evidence>
<dbReference type="Pfam" id="PF00023">
    <property type="entry name" value="Ank"/>
    <property type="match status" value="2"/>
</dbReference>
<dbReference type="SUPFAM" id="SSF48403">
    <property type="entry name" value="Ankyrin repeat"/>
    <property type="match status" value="2"/>
</dbReference>
<feature type="repeat" description="ANK" evidence="3">
    <location>
        <begin position="771"/>
        <end position="803"/>
    </location>
</feature>
<organism evidence="5 6">
    <name type="scientific">Mycena venus</name>
    <dbReference type="NCBI Taxonomy" id="2733690"/>
    <lineage>
        <taxon>Eukaryota</taxon>
        <taxon>Fungi</taxon>
        <taxon>Dikarya</taxon>
        <taxon>Basidiomycota</taxon>
        <taxon>Agaricomycotina</taxon>
        <taxon>Agaricomycetes</taxon>
        <taxon>Agaricomycetidae</taxon>
        <taxon>Agaricales</taxon>
        <taxon>Marasmiineae</taxon>
        <taxon>Mycenaceae</taxon>
        <taxon>Mycena</taxon>
    </lineage>
</organism>
<feature type="repeat" description="ANK" evidence="3">
    <location>
        <begin position="1096"/>
        <end position="1128"/>
    </location>
</feature>
<dbReference type="OrthoDB" id="3017915at2759"/>
<gene>
    <name evidence="5" type="ORF">MVEN_00453500</name>
</gene>
<evidence type="ECO:0000256" key="1">
    <source>
        <dbReference type="ARBA" id="ARBA00022737"/>
    </source>
</evidence>
<feature type="domain" description="T-SNARE coiled-coil homology" evidence="4">
    <location>
        <begin position="148"/>
        <end position="210"/>
    </location>
</feature>
<dbReference type="PROSITE" id="PS50192">
    <property type="entry name" value="T_SNARE"/>
    <property type="match status" value="1"/>
</dbReference>
<dbReference type="AlphaFoldDB" id="A0A8H6YXT1"/>
<dbReference type="InterPro" id="IPR054471">
    <property type="entry name" value="GPIID_WHD"/>
</dbReference>
<feature type="repeat" description="ANK" evidence="3">
    <location>
        <begin position="836"/>
        <end position="868"/>
    </location>
</feature>
<name>A0A8H6YXT1_9AGAR</name>
<feature type="repeat" description="ANK" evidence="3">
    <location>
        <begin position="999"/>
        <end position="1031"/>
    </location>
</feature>
<dbReference type="Proteomes" id="UP000620124">
    <property type="component" value="Unassembled WGS sequence"/>
</dbReference>
<proteinExistence type="predicted"/>
<dbReference type="Gene3D" id="1.25.40.20">
    <property type="entry name" value="Ankyrin repeat-containing domain"/>
    <property type="match status" value="4"/>
</dbReference>
<dbReference type="PANTHER" id="PTHR24198:SF165">
    <property type="entry name" value="ANKYRIN REPEAT-CONTAINING PROTEIN-RELATED"/>
    <property type="match status" value="1"/>
</dbReference>
<keyword evidence="1" id="KW-0677">Repeat</keyword>
<dbReference type="EMBL" id="JACAZI010000003">
    <property type="protein sequence ID" value="KAF7365795.1"/>
    <property type="molecule type" value="Genomic_DNA"/>
</dbReference>
<dbReference type="InterPro" id="IPR027417">
    <property type="entry name" value="P-loop_NTPase"/>
</dbReference>
<feature type="repeat" description="ANK" evidence="3">
    <location>
        <begin position="1064"/>
        <end position="1096"/>
    </location>
</feature>
<dbReference type="Pfam" id="PF24883">
    <property type="entry name" value="NPHP3_N"/>
    <property type="match status" value="1"/>
</dbReference>
<feature type="repeat" description="ANK" evidence="3">
    <location>
        <begin position="934"/>
        <end position="966"/>
    </location>
</feature>
<dbReference type="Pfam" id="PF12796">
    <property type="entry name" value="Ank_2"/>
    <property type="match status" value="6"/>
</dbReference>
<feature type="repeat" description="ANK" evidence="3">
    <location>
        <begin position="804"/>
        <end position="836"/>
    </location>
</feature>
<dbReference type="PROSITE" id="PS50297">
    <property type="entry name" value="ANK_REP_REGION"/>
    <property type="match status" value="8"/>
</dbReference>
<feature type="repeat" description="ANK" evidence="3">
    <location>
        <begin position="1192"/>
        <end position="1224"/>
    </location>
</feature>
<dbReference type="SMART" id="SM00248">
    <property type="entry name" value="ANK"/>
    <property type="match status" value="17"/>
</dbReference>
<dbReference type="PROSITE" id="PS50088">
    <property type="entry name" value="ANK_REPEAT"/>
    <property type="match status" value="12"/>
</dbReference>
<evidence type="ECO:0000313" key="5">
    <source>
        <dbReference type="EMBL" id="KAF7365795.1"/>
    </source>
</evidence>
<keyword evidence="2 3" id="KW-0040">ANK repeat</keyword>
<dbReference type="SUPFAM" id="SSF52540">
    <property type="entry name" value="P-loop containing nucleoside triphosphate hydrolases"/>
    <property type="match status" value="1"/>
</dbReference>
<dbReference type="Gene3D" id="3.40.50.300">
    <property type="entry name" value="P-loop containing nucleotide triphosphate hydrolases"/>
    <property type="match status" value="1"/>
</dbReference>
<evidence type="ECO:0000256" key="3">
    <source>
        <dbReference type="PROSITE-ProRule" id="PRU00023"/>
    </source>
</evidence>
<dbReference type="InterPro" id="IPR056884">
    <property type="entry name" value="NPHP3-like_N"/>
</dbReference>
<evidence type="ECO:0000313" key="6">
    <source>
        <dbReference type="Proteomes" id="UP000620124"/>
    </source>
</evidence>
<reference evidence="5" key="1">
    <citation type="submission" date="2020-05" db="EMBL/GenBank/DDBJ databases">
        <title>Mycena genomes resolve the evolution of fungal bioluminescence.</title>
        <authorList>
            <person name="Tsai I.J."/>
        </authorList>
    </citation>
    <scope>NUCLEOTIDE SEQUENCE</scope>
    <source>
        <strain evidence="5">CCC161011</strain>
    </source>
</reference>
<feature type="repeat" description="ANK" evidence="3">
    <location>
        <begin position="739"/>
        <end position="771"/>
    </location>
</feature>
<evidence type="ECO:0000256" key="2">
    <source>
        <dbReference type="ARBA" id="ARBA00023043"/>
    </source>
</evidence>
<dbReference type="InterPro" id="IPR036770">
    <property type="entry name" value="Ankyrin_rpt-contain_sf"/>
</dbReference>
<dbReference type="Pfam" id="PF22939">
    <property type="entry name" value="WHD_GPIID"/>
    <property type="match status" value="1"/>
</dbReference>
<dbReference type="PANTHER" id="PTHR24198">
    <property type="entry name" value="ANKYRIN REPEAT AND PROTEIN KINASE DOMAIN-CONTAINING PROTEIN"/>
    <property type="match status" value="1"/>
</dbReference>
<dbReference type="InterPro" id="IPR000727">
    <property type="entry name" value="T_SNARE_dom"/>
</dbReference>
<protein>
    <submittedName>
        <fullName evidence="5">ANK-REP-REGION domain-containing protein</fullName>
    </submittedName>
</protein>
<comment type="caution">
    <text evidence="5">The sequence shown here is derived from an EMBL/GenBank/DDBJ whole genome shotgun (WGS) entry which is preliminary data.</text>
</comment>
<accession>A0A8H6YXT1</accession>
<feature type="repeat" description="ANK" evidence="3">
    <location>
        <begin position="901"/>
        <end position="933"/>
    </location>
</feature>
<keyword evidence="6" id="KW-1185">Reference proteome</keyword>
<feature type="repeat" description="ANK" evidence="3">
    <location>
        <begin position="869"/>
        <end position="901"/>
    </location>
</feature>
<feature type="repeat" description="ANK" evidence="3">
    <location>
        <begin position="1129"/>
        <end position="1161"/>
    </location>
</feature>
<sequence>MAEALGTVASILQLFDTALRIRERIQDFRNAPQEQQKLLSEMDNLRLLLQELQPRIAGNLSNPNLQNMKSPLADFEATMKKLVRKLNPVDGRFAKLWKQLKWSLEEKKEAQETLRKFGDFKLLLNSWLVIDLWDIGQQHGHDTAEQFSDATKQRERNHTAVTNSMGTLNAGVTTIVDRISEQQRQINSVGNSVDDVANKVDVVNTGVVHISDMQERERQEKERMQIIDWLSPINFFLRHADISRVRQQDTGGWLLADTVFKRWESGSGRTIWCRGIPGAGKTVLVSKVVDHLTVESENEGVGVACLYLNHKETDTQTPANLLSGLWRQLVLGRDLGPLAKKLYQQHREKGTTPSLDQVLDMLNYVIERYSKVYIVIDAIDEYPEAPRLILLQRLTAMSPGVNLMIMSRPHIVPQLSSFPILETLDIRLTEGDLQTYVDAQIDSSPRLSKHVHKQPSLREDIHFQINNHTVDGMQVFFVVKRQLTNISARFLLAKLHMESLTAKNTIAAVREALTNLPKSLRDSYEIAMERIQSQNEEDRKTAHSALTWVANAKRPLTISEITMALAIEPGAQCLDKDNVLDIEIILAVCAGLVIVDEKLSVVRLVHYTTQEYLDSLQAERFPDAQTEITRTLLTFLAFDGFPHLSWSNWDISPSPLIGYSQYCLAHAAGKPEGPLRNMIVEFLGRAVQWKQEMGWTWSTHPWNFLHWPPQPSALWIAAAANLLETAKFLLEEAPMNKFLNGSGISIASYYGHLQMVKLLVENGADVNAREDHWPPLTAASQAGRDTVVQFLLENGVDVNACGRYHSCALHVALVNNHEKIARMIIEHGADVNLQGEQGGALTMASWYGMENIVALLLEHGADINARGGQFDFALHTALVNKHEKIARLLIENGADVNLQGEHGGALMVALWCGMENIVVLLLERGADINMRGGQFDFALHTALVNQQENIAQLLIKSGADVNLQSKHGGALTVASWYGMENIVCLLLERGVEVNTRGGQYDFALHAALANKQERVALLLIENGADVNIQGVYGAALTTAVWYGMENIVCLLLQQGAVVNTHGGQYDFALHTALARKHERITQLLIENGADINLQGKHGGALTTASWYGAENIVRLLLQNGAEVNARGGRCEFALHAALINRHRKIVHLLIENGANINALGRNLCCPLGLAADWGDENLVRLLIDNSADPNANGGTALWSALRNGSETAVRLLLEYGADANLQDKKYGCALLAAFDRGYRAIVQLLLKHGAKVTWSGIPARPDQTPQFHRRRSFP</sequence>
<dbReference type="InterPro" id="IPR002110">
    <property type="entry name" value="Ankyrin_rpt"/>
</dbReference>